<dbReference type="AlphaFoldDB" id="A0A918I164"/>
<dbReference type="InterPro" id="IPR051601">
    <property type="entry name" value="Serine_prot/Carboxylest_S33"/>
</dbReference>
<evidence type="ECO:0000256" key="4">
    <source>
        <dbReference type="SAM" id="MobiDB-lite"/>
    </source>
</evidence>
<dbReference type="InterPro" id="IPR029058">
    <property type="entry name" value="AB_hydrolase_fold"/>
</dbReference>
<name>A0A918I164_9ACTN</name>
<proteinExistence type="inferred from homology"/>
<organism evidence="7 8">
    <name type="scientific">Streptomyces lavendofoliae</name>
    <dbReference type="NCBI Taxonomy" id="67314"/>
    <lineage>
        <taxon>Bacteria</taxon>
        <taxon>Bacillati</taxon>
        <taxon>Actinomycetota</taxon>
        <taxon>Actinomycetes</taxon>
        <taxon>Kitasatosporales</taxon>
        <taxon>Streptomycetaceae</taxon>
        <taxon>Streptomyces</taxon>
    </lineage>
</organism>
<reference evidence="7" key="1">
    <citation type="journal article" date="2014" name="Int. J. Syst. Evol. Microbiol.">
        <title>Complete genome sequence of Corynebacterium casei LMG S-19264T (=DSM 44701T), isolated from a smear-ripened cheese.</title>
        <authorList>
            <consortium name="US DOE Joint Genome Institute (JGI-PGF)"/>
            <person name="Walter F."/>
            <person name="Albersmeier A."/>
            <person name="Kalinowski J."/>
            <person name="Ruckert C."/>
        </authorList>
    </citation>
    <scope>NUCLEOTIDE SEQUENCE</scope>
    <source>
        <strain evidence="7">JCM 4391</strain>
    </source>
</reference>
<dbReference type="Pfam" id="PF08386">
    <property type="entry name" value="Abhydrolase_4"/>
    <property type="match status" value="1"/>
</dbReference>
<reference evidence="7" key="2">
    <citation type="submission" date="2020-09" db="EMBL/GenBank/DDBJ databases">
        <authorList>
            <person name="Sun Q."/>
            <person name="Ohkuma M."/>
        </authorList>
    </citation>
    <scope>NUCLEOTIDE SEQUENCE</scope>
    <source>
        <strain evidence="7">JCM 4391</strain>
    </source>
</reference>
<dbReference type="PANTHER" id="PTHR43248">
    <property type="entry name" value="2-SUCCINYL-6-HYDROXY-2,4-CYCLOHEXADIENE-1-CARBOXYLATE SYNTHASE"/>
    <property type="match status" value="1"/>
</dbReference>
<dbReference type="EMBL" id="BMTP01000013">
    <property type="protein sequence ID" value="GGU53081.1"/>
    <property type="molecule type" value="Genomic_DNA"/>
</dbReference>
<comment type="caution">
    <text evidence="7">The sequence shown here is derived from an EMBL/GenBank/DDBJ whole genome shotgun (WGS) entry which is preliminary data.</text>
</comment>
<feature type="signal peptide" evidence="5">
    <location>
        <begin position="1"/>
        <end position="21"/>
    </location>
</feature>
<gene>
    <name evidence="7" type="ORF">GCM10010274_47420</name>
</gene>
<evidence type="ECO:0000259" key="6">
    <source>
        <dbReference type="Pfam" id="PF08386"/>
    </source>
</evidence>
<comment type="similarity">
    <text evidence="1">Belongs to the peptidase S33 family.</text>
</comment>
<protein>
    <submittedName>
        <fullName evidence="7">Peptidase</fullName>
    </submittedName>
</protein>
<evidence type="ECO:0000256" key="5">
    <source>
        <dbReference type="SAM" id="SignalP"/>
    </source>
</evidence>
<evidence type="ECO:0000313" key="8">
    <source>
        <dbReference type="Proteomes" id="UP000636661"/>
    </source>
</evidence>
<evidence type="ECO:0000313" key="7">
    <source>
        <dbReference type="EMBL" id="GGU53081.1"/>
    </source>
</evidence>
<evidence type="ECO:0000256" key="1">
    <source>
        <dbReference type="ARBA" id="ARBA00010088"/>
    </source>
</evidence>
<evidence type="ECO:0000256" key="2">
    <source>
        <dbReference type="ARBA" id="ARBA00022729"/>
    </source>
</evidence>
<dbReference type="GO" id="GO:0016787">
    <property type="term" value="F:hydrolase activity"/>
    <property type="evidence" value="ECO:0007669"/>
    <property type="project" value="UniProtKB-KW"/>
</dbReference>
<dbReference type="PANTHER" id="PTHR43248:SF29">
    <property type="entry name" value="TRIPEPTIDYL AMINOPEPTIDASE"/>
    <property type="match status" value="1"/>
</dbReference>
<dbReference type="SUPFAM" id="SSF53474">
    <property type="entry name" value="alpha/beta-Hydrolases"/>
    <property type="match status" value="1"/>
</dbReference>
<dbReference type="PROSITE" id="PS51257">
    <property type="entry name" value="PROKAR_LIPOPROTEIN"/>
    <property type="match status" value="1"/>
</dbReference>
<feature type="chain" id="PRO_5039064964" evidence="5">
    <location>
        <begin position="22"/>
        <end position="521"/>
    </location>
</feature>
<accession>A0A918I164</accession>
<feature type="compositionally biased region" description="Gly residues" evidence="4">
    <location>
        <begin position="28"/>
        <end position="48"/>
    </location>
</feature>
<keyword evidence="2 5" id="KW-0732">Signal</keyword>
<dbReference type="Proteomes" id="UP000636661">
    <property type="component" value="Unassembled WGS sequence"/>
</dbReference>
<feature type="domain" description="Peptidase S33 tripeptidyl aminopeptidase-like C-terminal" evidence="6">
    <location>
        <begin position="415"/>
        <end position="520"/>
    </location>
</feature>
<dbReference type="Gene3D" id="3.40.50.1820">
    <property type="entry name" value="alpha/beta hydrolase"/>
    <property type="match status" value="1"/>
</dbReference>
<evidence type="ECO:0000256" key="3">
    <source>
        <dbReference type="ARBA" id="ARBA00022801"/>
    </source>
</evidence>
<keyword evidence="8" id="KW-1185">Reference proteome</keyword>
<dbReference type="InterPro" id="IPR013595">
    <property type="entry name" value="Pept_S33_TAP-like_C"/>
</dbReference>
<feature type="region of interest" description="Disordered" evidence="4">
    <location>
        <begin position="28"/>
        <end position="82"/>
    </location>
</feature>
<keyword evidence="3" id="KW-0378">Hydrolase</keyword>
<dbReference type="RefSeq" id="WP_189552997.1">
    <property type="nucleotide sequence ID" value="NZ_BMTP01000013.1"/>
</dbReference>
<sequence>MSMRVRAGGAAVAAALVVSLAAGCDSGGGADTGGGTGGATGSGTGGRSEGAMASLPAALTGQEPRWSACEAPDGGEKPGPEWRCASVRVPLDYTKPDGDTLSVALIRKEARDKDRRIGSLLFNFGGPGASGVSAMPRAAQGFEKLGARYDLVGFDPRGVGGSSGVVCRDSEEQAAALARIDLTPDTPAEEAAFLKDGADFGAGCAERSGKVIRHVTTSNTARDLDLVRHVLGDRKLHYMGFSYGTQLGGTYAHLFPRNVGRTVLDAVVDPTADATGHARHQATGFQRALNNYFASTGEGAAAGNARVTALLKRLDRAPLPTGGDRELTQSLALTGIAQTLYSQQMWPYLTEGLQEAEAGKGDTLLRLADMYNDRGEDGTYGTQAHAQRAISCADSSSRPTAAEARALVPEFRRISPVFAEFMAWDTAGWCADWPVEGESATPEASAPGAGPILVVGTTGDSATPYEGARKMAHELGEGVGVLLTFEGEGHGAYTGDNTCVRDTVDAYLLDGKVPADGTTCS</sequence>